<dbReference type="FunFam" id="2.40.10.10:FF:000028">
    <property type="entry name" value="Serine protease easter"/>
    <property type="match status" value="1"/>
</dbReference>
<sequence>MFVSKIAVLILVASFVVAHLEEESVRTSDETLFEAGVPRGYFAREDLSDCDGRFHHRFVQSKCLVFNGVRVNATEFPHMAVIGWSSTEDPTAASEDDDSSIKWKCGGSLITRRFVLTAAHCAVDDKNVAPSVVRLGDVDLGSDSDDRFAQQFGIRRFIRHPGHRFSAKYNDIALIELDGEVILTPGVCPACVWNEDHFPFDTFDTAGFGATGFAEPGSPHLLKAFLQRVSDTNCSEAFEGTTRGLSDGIAEDQLCAASLNQDSCQGDSGGPLQTTLYTYKEKVPTLVGITSFGRGCGYGSFGVYQKIQPHIEWITSIVGEPLDMIECAKQYESFLDINRLEPECEVGDPYISRVQLLWNDTLQHPKCSGTLIDYNTVVTSASCTLNNRGQEPIAISIAGHTVAITQVQRHPGFQPESLKDDIALIRLQLYLKINPTIAPACPADPTTKFATTSLRIQMKSMEPKTQLFLQSNQRCDDNQRSANNITDESLDCWSTDYKLIPGLCEIDQGGPLFNYGHMELYGVNVYAKHCGSYSPLITLKLSPYLDWINSFVLDRSSTPEPPITFPVDEQQEPLLLKPCVTKHGIEGKCMHSIGCMMEIRRQTANNSSATLCGFEEGADYVCCPEDDIGKLPVFRPRPILPVLPMLPLITQVELTD</sequence>
<feature type="chain" id="PRO_5044847401" description="Peptidase S1 domain-containing protein" evidence="10">
    <location>
        <begin position="19"/>
        <end position="656"/>
    </location>
</feature>
<protein>
    <recommendedName>
        <fullName evidence="11">Peptidase S1 domain-containing protein</fullName>
    </recommendedName>
</protein>
<evidence type="ECO:0000256" key="7">
    <source>
        <dbReference type="ARBA" id="ARBA00023180"/>
    </source>
</evidence>
<comment type="caution">
    <text evidence="12">The sequence shown here is derived from an EMBL/GenBank/DDBJ whole genome shotgun (WGS) entry which is preliminary data.</text>
</comment>
<keyword evidence="3" id="KW-0399">Innate immunity</keyword>
<feature type="domain" description="Peptidase S1" evidence="11">
    <location>
        <begin position="317"/>
        <end position="553"/>
    </location>
</feature>
<evidence type="ECO:0000256" key="10">
    <source>
        <dbReference type="SAM" id="SignalP"/>
    </source>
</evidence>
<organism evidence="12 13">
    <name type="scientific">Culex pipiens pipiens</name>
    <name type="common">Northern house mosquito</name>
    <dbReference type="NCBI Taxonomy" id="38569"/>
    <lineage>
        <taxon>Eukaryota</taxon>
        <taxon>Metazoa</taxon>
        <taxon>Ecdysozoa</taxon>
        <taxon>Arthropoda</taxon>
        <taxon>Hexapoda</taxon>
        <taxon>Insecta</taxon>
        <taxon>Pterygota</taxon>
        <taxon>Neoptera</taxon>
        <taxon>Endopterygota</taxon>
        <taxon>Diptera</taxon>
        <taxon>Nematocera</taxon>
        <taxon>Culicoidea</taxon>
        <taxon>Culicidae</taxon>
        <taxon>Culicinae</taxon>
        <taxon>Culicini</taxon>
        <taxon>Culex</taxon>
        <taxon>Culex</taxon>
    </lineage>
</organism>
<dbReference type="InterPro" id="IPR009003">
    <property type="entry name" value="Peptidase_S1_PA"/>
</dbReference>
<dbReference type="AlphaFoldDB" id="A0ABD1CSE5"/>
<dbReference type="PANTHER" id="PTHR24260:SF147">
    <property type="entry name" value="EG:BACR7A4.3 PROTEIN-RELATED"/>
    <property type="match status" value="1"/>
</dbReference>
<evidence type="ECO:0000256" key="8">
    <source>
        <dbReference type="ARBA" id="ARBA00024195"/>
    </source>
</evidence>
<comment type="similarity">
    <text evidence="8">Belongs to the peptidase S1 family. CLIP subfamily.</text>
</comment>
<dbReference type="GO" id="GO:0005576">
    <property type="term" value="C:extracellular region"/>
    <property type="evidence" value="ECO:0007669"/>
    <property type="project" value="UniProtKB-SubCell"/>
</dbReference>
<dbReference type="PROSITE" id="PS00135">
    <property type="entry name" value="TRYPSIN_SER"/>
    <property type="match status" value="1"/>
</dbReference>
<dbReference type="InterPro" id="IPR018114">
    <property type="entry name" value="TRYPSIN_HIS"/>
</dbReference>
<evidence type="ECO:0000313" key="12">
    <source>
        <dbReference type="EMBL" id="KAL1379291.1"/>
    </source>
</evidence>
<dbReference type="Pfam" id="PF00089">
    <property type="entry name" value="Trypsin"/>
    <property type="match status" value="2"/>
</dbReference>
<dbReference type="GO" id="GO:0006508">
    <property type="term" value="P:proteolysis"/>
    <property type="evidence" value="ECO:0007669"/>
    <property type="project" value="UniProtKB-KW"/>
</dbReference>
<dbReference type="CDD" id="cd00190">
    <property type="entry name" value="Tryp_SPc"/>
    <property type="match status" value="1"/>
</dbReference>
<dbReference type="SUPFAM" id="SSF50494">
    <property type="entry name" value="Trypsin-like serine proteases"/>
    <property type="match status" value="2"/>
</dbReference>
<accession>A0ABD1CSE5</accession>
<dbReference type="PANTHER" id="PTHR24260">
    <property type="match status" value="1"/>
</dbReference>
<keyword evidence="9" id="KW-0720">Serine protease</keyword>
<dbReference type="InterPro" id="IPR043504">
    <property type="entry name" value="Peptidase_S1_PA_chymotrypsin"/>
</dbReference>
<dbReference type="InterPro" id="IPR001254">
    <property type="entry name" value="Trypsin_dom"/>
</dbReference>
<dbReference type="InterPro" id="IPR022700">
    <property type="entry name" value="CLIP"/>
</dbReference>
<name>A0ABD1CSE5_CULPP</name>
<dbReference type="PROSITE" id="PS00134">
    <property type="entry name" value="TRYPSIN_HIS"/>
    <property type="match status" value="1"/>
</dbReference>
<comment type="subcellular location">
    <subcellularLocation>
        <location evidence="1">Secreted</location>
    </subcellularLocation>
</comment>
<dbReference type="PROSITE" id="PS50240">
    <property type="entry name" value="TRYPSIN_DOM"/>
    <property type="match status" value="2"/>
</dbReference>
<dbReference type="PRINTS" id="PR00722">
    <property type="entry name" value="CHYMOTRYPSIN"/>
</dbReference>
<dbReference type="SMART" id="SM00680">
    <property type="entry name" value="CLIP"/>
    <property type="match status" value="1"/>
</dbReference>
<feature type="signal peptide" evidence="10">
    <location>
        <begin position="1"/>
        <end position="18"/>
    </location>
</feature>
<evidence type="ECO:0000256" key="9">
    <source>
        <dbReference type="RuleBase" id="RU363034"/>
    </source>
</evidence>
<proteinExistence type="inferred from homology"/>
<dbReference type="InterPro" id="IPR051333">
    <property type="entry name" value="CLIP_Serine_Protease"/>
</dbReference>
<evidence type="ECO:0000256" key="1">
    <source>
        <dbReference type="ARBA" id="ARBA00004613"/>
    </source>
</evidence>
<gene>
    <name evidence="12" type="ORF">pipiens_015007</name>
</gene>
<keyword evidence="4 10" id="KW-0732">Signal</keyword>
<dbReference type="Gene3D" id="2.40.10.10">
    <property type="entry name" value="Trypsin-like serine proteases"/>
    <property type="match status" value="2"/>
</dbReference>
<dbReference type="GO" id="GO:0045087">
    <property type="term" value="P:innate immune response"/>
    <property type="evidence" value="ECO:0007669"/>
    <property type="project" value="UniProtKB-KW"/>
</dbReference>
<evidence type="ECO:0000256" key="6">
    <source>
        <dbReference type="ARBA" id="ARBA00023157"/>
    </source>
</evidence>
<dbReference type="InterPro" id="IPR033116">
    <property type="entry name" value="TRYPSIN_SER"/>
</dbReference>
<evidence type="ECO:0000256" key="4">
    <source>
        <dbReference type="ARBA" id="ARBA00022729"/>
    </source>
</evidence>
<keyword evidence="9" id="KW-0378">Hydrolase</keyword>
<keyword evidence="5" id="KW-0391">Immunity</keyword>
<evidence type="ECO:0000259" key="11">
    <source>
        <dbReference type="PROSITE" id="PS50240"/>
    </source>
</evidence>
<keyword evidence="7" id="KW-0325">Glycoprotein</keyword>
<evidence type="ECO:0000256" key="2">
    <source>
        <dbReference type="ARBA" id="ARBA00022525"/>
    </source>
</evidence>
<reference evidence="12 13" key="1">
    <citation type="submission" date="2024-05" db="EMBL/GenBank/DDBJ databases">
        <title>Culex pipiens pipiens assembly and annotation.</title>
        <authorList>
            <person name="Alout H."/>
            <person name="Durand T."/>
        </authorList>
    </citation>
    <scope>NUCLEOTIDE SEQUENCE [LARGE SCALE GENOMIC DNA]</scope>
    <source>
        <strain evidence="12">HA-2024</strain>
        <tissue evidence="12">Whole body</tissue>
    </source>
</reference>
<dbReference type="GO" id="GO:0008236">
    <property type="term" value="F:serine-type peptidase activity"/>
    <property type="evidence" value="ECO:0007669"/>
    <property type="project" value="UniProtKB-KW"/>
</dbReference>
<dbReference type="EMBL" id="JBEHCU010009758">
    <property type="protein sequence ID" value="KAL1379291.1"/>
    <property type="molecule type" value="Genomic_DNA"/>
</dbReference>
<evidence type="ECO:0000256" key="3">
    <source>
        <dbReference type="ARBA" id="ARBA00022588"/>
    </source>
</evidence>
<dbReference type="SMART" id="SM00020">
    <property type="entry name" value="Tryp_SPc"/>
    <property type="match status" value="1"/>
</dbReference>
<dbReference type="InterPro" id="IPR001314">
    <property type="entry name" value="Peptidase_S1A"/>
</dbReference>
<evidence type="ECO:0000313" key="13">
    <source>
        <dbReference type="Proteomes" id="UP001562425"/>
    </source>
</evidence>
<keyword evidence="9" id="KW-0645">Protease</keyword>
<evidence type="ECO:0000256" key="5">
    <source>
        <dbReference type="ARBA" id="ARBA00022859"/>
    </source>
</evidence>
<keyword evidence="13" id="KW-1185">Reference proteome</keyword>
<keyword evidence="2" id="KW-0964">Secreted</keyword>
<keyword evidence="6" id="KW-1015">Disulfide bond</keyword>
<dbReference type="Proteomes" id="UP001562425">
    <property type="component" value="Unassembled WGS sequence"/>
</dbReference>
<feature type="domain" description="Peptidase S1" evidence="11">
    <location>
        <begin position="65"/>
        <end position="319"/>
    </location>
</feature>